<dbReference type="EMBL" id="MK072384">
    <property type="protein sequence ID" value="AYV82810.1"/>
    <property type="molecule type" value="Genomic_DNA"/>
</dbReference>
<organism evidence="1">
    <name type="scientific">Hyperionvirus sp</name>
    <dbReference type="NCBI Taxonomy" id="2487770"/>
    <lineage>
        <taxon>Viruses</taxon>
        <taxon>Varidnaviria</taxon>
        <taxon>Bamfordvirae</taxon>
        <taxon>Nucleocytoviricota</taxon>
        <taxon>Megaviricetes</taxon>
        <taxon>Imitervirales</taxon>
        <taxon>Mimiviridae</taxon>
        <taxon>Klosneuvirinae</taxon>
    </lineage>
</organism>
<name>A0A3G5A6C4_9VIRU</name>
<proteinExistence type="predicted"/>
<accession>A0A3G5A6C4</accession>
<evidence type="ECO:0000313" key="1">
    <source>
        <dbReference type="EMBL" id="AYV82810.1"/>
    </source>
</evidence>
<protein>
    <submittedName>
        <fullName evidence="1">Uncharacterized protein</fullName>
    </submittedName>
</protein>
<sequence length="94" mass="10699">MDKLYQEPKESPATLPVNREDLINKVQLLLNISTDPLDLTNITSLDNLKSLFDSTTHHYVKITDLQVDLGEIGTKLIENMKLIQAKHKSLDKKN</sequence>
<gene>
    <name evidence="1" type="ORF">Hyperionvirus2_178</name>
</gene>
<reference evidence="1" key="1">
    <citation type="submission" date="2018-10" db="EMBL/GenBank/DDBJ databases">
        <title>Hidden diversity of soil giant viruses.</title>
        <authorList>
            <person name="Schulz F."/>
            <person name="Alteio L."/>
            <person name="Goudeau D."/>
            <person name="Ryan E.M."/>
            <person name="Malmstrom R.R."/>
            <person name="Blanchard J."/>
            <person name="Woyke T."/>
        </authorList>
    </citation>
    <scope>NUCLEOTIDE SEQUENCE</scope>
    <source>
        <strain evidence="1">HYV1</strain>
    </source>
</reference>